<reference evidence="1" key="1">
    <citation type="submission" date="2021-01" db="EMBL/GenBank/DDBJ databases">
        <authorList>
            <person name="Corre E."/>
            <person name="Pelletier E."/>
            <person name="Niang G."/>
            <person name="Scheremetjew M."/>
            <person name="Finn R."/>
            <person name="Kale V."/>
            <person name="Holt S."/>
            <person name="Cochrane G."/>
            <person name="Meng A."/>
            <person name="Brown T."/>
            <person name="Cohen L."/>
        </authorList>
    </citation>
    <scope>NUCLEOTIDE SEQUENCE</scope>
    <source>
        <strain evidence="1">SPMC142</strain>
    </source>
</reference>
<name>A0A7S3W132_9SPIT</name>
<evidence type="ECO:0000313" key="1">
    <source>
        <dbReference type="EMBL" id="CAE0527617.1"/>
    </source>
</evidence>
<sequence>MGPPLRKEPFTSGGWLKRLMEGTMETISSEHCCAVDVRDVAIAHVLAVKKAEAANRRFILCHSSPSFQEYAAPVAEKYRPLGWPITENLAPAKPDEYVSLFNNAASRELGVVYTDWNKTMVDMADKMVELGTVQKP</sequence>
<organism evidence="1">
    <name type="scientific">Strombidinopsis acuminata</name>
    <dbReference type="NCBI Taxonomy" id="141414"/>
    <lineage>
        <taxon>Eukaryota</taxon>
        <taxon>Sar</taxon>
        <taxon>Alveolata</taxon>
        <taxon>Ciliophora</taxon>
        <taxon>Intramacronucleata</taxon>
        <taxon>Spirotrichea</taxon>
        <taxon>Choreotrichia</taxon>
        <taxon>Choreotrichida</taxon>
        <taxon>Strombidinopsidae</taxon>
        <taxon>Strombidinopsis</taxon>
    </lineage>
</organism>
<dbReference type="SUPFAM" id="SSF51735">
    <property type="entry name" value="NAD(P)-binding Rossmann-fold domains"/>
    <property type="match status" value="1"/>
</dbReference>
<gene>
    <name evidence="1" type="ORF">SACU0126_LOCUS4541</name>
</gene>
<proteinExistence type="predicted"/>
<dbReference type="Gene3D" id="3.40.50.720">
    <property type="entry name" value="NAD(P)-binding Rossmann-like Domain"/>
    <property type="match status" value="1"/>
</dbReference>
<accession>A0A7S3W132</accession>
<protein>
    <submittedName>
        <fullName evidence="1">Uncharacterized protein</fullName>
    </submittedName>
</protein>
<dbReference type="AlphaFoldDB" id="A0A7S3W132"/>
<dbReference type="InterPro" id="IPR036291">
    <property type="entry name" value="NAD(P)-bd_dom_sf"/>
</dbReference>
<dbReference type="EMBL" id="HBIQ01014347">
    <property type="protein sequence ID" value="CAE0527617.1"/>
    <property type="molecule type" value="Transcribed_RNA"/>
</dbReference>